<dbReference type="InterPro" id="IPR016181">
    <property type="entry name" value="Acyl_CoA_acyltransferase"/>
</dbReference>
<evidence type="ECO:0000259" key="1">
    <source>
        <dbReference type="Pfam" id="PF13480"/>
    </source>
</evidence>
<dbReference type="RefSeq" id="WP_199388321.1">
    <property type="nucleotide sequence ID" value="NZ_JAEMHL010000002.1"/>
</dbReference>
<dbReference type="SUPFAM" id="SSF55729">
    <property type="entry name" value="Acyl-CoA N-acyltransferases (Nat)"/>
    <property type="match status" value="1"/>
</dbReference>
<evidence type="ECO:0000313" key="3">
    <source>
        <dbReference type="Proteomes" id="UP000614714"/>
    </source>
</evidence>
<feature type="domain" description="BioF2-like acetyltransferase" evidence="1">
    <location>
        <begin position="190"/>
        <end position="335"/>
    </location>
</feature>
<evidence type="ECO:0000313" key="2">
    <source>
        <dbReference type="EMBL" id="MBJ6749806.1"/>
    </source>
</evidence>
<dbReference type="Proteomes" id="UP000614714">
    <property type="component" value="Unassembled WGS sequence"/>
</dbReference>
<dbReference type="EMBL" id="JAEMHL010000002">
    <property type="protein sequence ID" value="MBJ6749806.1"/>
    <property type="molecule type" value="Genomic_DNA"/>
</dbReference>
<comment type="caution">
    <text evidence="2">The sequence shown here is derived from an EMBL/GenBank/DDBJ whole genome shotgun (WGS) entry which is preliminary data.</text>
</comment>
<protein>
    <submittedName>
        <fullName evidence="2">GNAT family N-acetyltransferase</fullName>
    </submittedName>
</protein>
<keyword evidence="3" id="KW-1185">Reference proteome</keyword>
<proteinExistence type="predicted"/>
<organism evidence="2 3">
    <name type="scientific">Geomonas anaerohicana</name>
    <dbReference type="NCBI Taxonomy" id="2798583"/>
    <lineage>
        <taxon>Bacteria</taxon>
        <taxon>Pseudomonadati</taxon>
        <taxon>Thermodesulfobacteriota</taxon>
        <taxon>Desulfuromonadia</taxon>
        <taxon>Geobacterales</taxon>
        <taxon>Geobacteraceae</taxon>
        <taxon>Geomonas</taxon>
    </lineage>
</organism>
<accession>A0ABS0YBV8</accession>
<gene>
    <name evidence="2" type="ORF">JFN91_06240</name>
</gene>
<dbReference type="Gene3D" id="3.40.630.30">
    <property type="match status" value="1"/>
</dbReference>
<sequence>MATDSTPLTVTLAGGWEATAYRQWSFPRELPPRWNDLAHGYGDLGVFLTFESFSCWWRSFGGAARPLVTVLAREGEVKGIFPCRLVTDGKGLDNGIRSLANSETHCYDFLVAGEERSAALSGFLLAAARLFPGETITIDKLPADGPNTAPLLELLSRRSGCSQHGFHPSAPFLEVPASEAELLARLSGRVQKSLKQSRKRAAREGGVHLQAVTGGDALDATLSELFEAEYRSWKGEAGTAIKCRADAESYYRALARWAGESGALVLFLLRLEERVTAACFCLARGGTLFILKTGYDQRYRHLAPGLLLLAEVLTWCREAGGYRVCDLRGVCEPWKMEWTDRTGASGTVRIFPASFSGTLSYLTRYGWKEFLKKLPPVRYGLDRVRSKGACAADAP</sequence>
<dbReference type="Pfam" id="PF13480">
    <property type="entry name" value="Acetyltransf_6"/>
    <property type="match status" value="1"/>
</dbReference>
<dbReference type="InterPro" id="IPR038740">
    <property type="entry name" value="BioF2-like_GNAT_dom"/>
</dbReference>
<name>A0ABS0YBV8_9BACT</name>
<reference evidence="2 3" key="1">
    <citation type="submission" date="2020-12" db="EMBL/GenBank/DDBJ databases">
        <title>Geomonas sp. Red421, isolated from paddy soil.</title>
        <authorList>
            <person name="Xu Z."/>
            <person name="Zhang Z."/>
            <person name="Masuda Y."/>
            <person name="Itoh H."/>
            <person name="Senoo K."/>
        </authorList>
    </citation>
    <scope>NUCLEOTIDE SEQUENCE [LARGE SCALE GENOMIC DNA]</scope>
    <source>
        <strain evidence="2 3">Red421</strain>
    </source>
</reference>